<reference evidence="9 10" key="1">
    <citation type="submission" date="2007-01" db="EMBL/GenBank/DDBJ databases">
        <title>Annotation of the draft genome assembly of Thermosinus carboxydivorans Nor1.</title>
        <authorList>
            <consortium name="US DOE Joint Genome Institute (JGI-ORNL)"/>
            <person name="Larimer F."/>
            <person name="Land M."/>
            <person name="Hauser L."/>
        </authorList>
    </citation>
    <scope>NUCLEOTIDE SEQUENCE [LARGE SCALE GENOMIC DNA]</scope>
    <source>
        <strain evidence="9 10">Nor1</strain>
    </source>
</reference>
<keyword evidence="3" id="KW-0813">Transport</keyword>
<comment type="similarity">
    <text evidence="2">Belongs to the binding-protein-dependent transport system permease family. FecCD subfamily.</text>
</comment>
<evidence type="ECO:0000256" key="6">
    <source>
        <dbReference type="ARBA" id="ARBA00022989"/>
    </source>
</evidence>
<dbReference type="InterPro" id="IPR000522">
    <property type="entry name" value="ABC_transptr_permease_BtuC"/>
</dbReference>
<dbReference type="GO" id="GO:0005886">
    <property type="term" value="C:plasma membrane"/>
    <property type="evidence" value="ECO:0007669"/>
    <property type="project" value="UniProtKB-SubCell"/>
</dbReference>
<dbReference type="SUPFAM" id="SSF81345">
    <property type="entry name" value="ABC transporter involved in vitamin B12 uptake, BtuC"/>
    <property type="match status" value="1"/>
</dbReference>
<proteinExistence type="inferred from homology"/>
<dbReference type="AlphaFoldDB" id="A1HQS1"/>
<dbReference type="GO" id="GO:0022857">
    <property type="term" value="F:transmembrane transporter activity"/>
    <property type="evidence" value="ECO:0007669"/>
    <property type="project" value="InterPro"/>
</dbReference>
<feature type="transmembrane region" description="Helical" evidence="8">
    <location>
        <begin position="287"/>
        <end position="307"/>
    </location>
</feature>
<reference evidence="9 10" key="2">
    <citation type="submission" date="2007-01" db="EMBL/GenBank/DDBJ databases">
        <title>Sequencing of the draft genome and assembly of Thermosinus carboxydivorans Nor1.</title>
        <authorList>
            <consortium name="US DOE Joint Genome Institute (JGI-PGF)"/>
            <person name="Copeland A."/>
            <person name="Lucas S."/>
            <person name="Lapidus A."/>
            <person name="Barry K."/>
            <person name="Glavina del Rio T."/>
            <person name="Dalin E."/>
            <person name="Tice H."/>
            <person name="Bruce D."/>
            <person name="Pitluck S."/>
            <person name="Richardson P."/>
        </authorList>
    </citation>
    <scope>NUCLEOTIDE SEQUENCE [LARGE SCALE GENOMIC DNA]</scope>
    <source>
        <strain evidence="9 10">Nor1</strain>
    </source>
</reference>
<keyword evidence="6 8" id="KW-1133">Transmembrane helix</keyword>
<dbReference type="Gene3D" id="1.10.3470.10">
    <property type="entry name" value="ABC transporter involved in vitamin B12 uptake, BtuC"/>
    <property type="match status" value="1"/>
</dbReference>
<accession>A1HQS1</accession>
<feature type="transmembrane region" description="Helical" evidence="8">
    <location>
        <begin position="47"/>
        <end position="67"/>
    </location>
</feature>
<keyword evidence="4" id="KW-1003">Cell membrane</keyword>
<protein>
    <submittedName>
        <fullName evidence="9">Transport system permease protein</fullName>
    </submittedName>
</protein>
<feature type="transmembrane region" description="Helical" evidence="8">
    <location>
        <begin position="99"/>
        <end position="119"/>
    </location>
</feature>
<evidence type="ECO:0000256" key="7">
    <source>
        <dbReference type="ARBA" id="ARBA00023136"/>
    </source>
</evidence>
<feature type="transmembrane region" description="Helical" evidence="8">
    <location>
        <begin position="131"/>
        <end position="152"/>
    </location>
</feature>
<feature type="transmembrane region" description="Helical" evidence="8">
    <location>
        <begin position="257"/>
        <end position="275"/>
    </location>
</feature>
<evidence type="ECO:0000256" key="3">
    <source>
        <dbReference type="ARBA" id="ARBA00022448"/>
    </source>
</evidence>
<feature type="transmembrane region" description="Helical" evidence="8">
    <location>
        <begin position="73"/>
        <end position="94"/>
    </location>
</feature>
<dbReference type="Pfam" id="PF01032">
    <property type="entry name" value="FecCD"/>
    <property type="match status" value="1"/>
</dbReference>
<gene>
    <name evidence="9" type="ORF">TcarDRAFT_1054</name>
</gene>
<sequence length="312" mass="32916">MLLIGSAAIDLRIIASVLVKQIFPAVSTTEIPSAVEKIIWNIRWPRIALALLVGSSLAVSGACYQAMFRNPLADPFILGVSSGAALGAAIAIVFKLTSYISFFAFLGGITAIFIVYGLGRVKGGGINTNQLLLAGVAFGSMLNAILSLIMVLHTQQIGAILFWLLGSLSNPPASLVLIAGMVAAGMAVIMLYVRDLDIMTAGEENAQFLGVDVVKVKVILLLSTTLITSVVVAVSGVIGFIGLIVPHLLRKIVGPQHHLLIPLCALWGAIFLLWADGITRMVNPLAQVPVGVITALLGSPFFLYILYSSGRK</sequence>
<evidence type="ECO:0000313" key="10">
    <source>
        <dbReference type="Proteomes" id="UP000005139"/>
    </source>
</evidence>
<keyword evidence="7 8" id="KW-0472">Membrane</keyword>
<comment type="subcellular location">
    <subcellularLocation>
        <location evidence="1">Cell membrane</location>
        <topology evidence="1">Multi-pass membrane protein</topology>
    </subcellularLocation>
</comment>
<evidence type="ECO:0000256" key="8">
    <source>
        <dbReference type="SAM" id="Phobius"/>
    </source>
</evidence>
<comment type="caution">
    <text evidence="9">The sequence shown here is derived from an EMBL/GenBank/DDBJ whole genome shotgun (WGS) entry which is preliminary data.</text>
</comment>
<evidence type="ECO:0000313" key="9">
    <source>
        <dbReference type="EMBL" id="EAX47632.1"/>
    </source>
</evidence>
<dbReference type="eggNOG" id="COG0609">
    <property type="taxonomic scope" value="Bacteria"/>
</dbReference>
<name>A1HQS1_9FIRM</name>
<dbReference type="PANTHER" id="PTHR30472">
    <property type="entry name" value="FERRIC ENTEROBACTIN TRANSPORT SYSTEM PERMEASE PROTEIN"/>
    <property type="match status" value="1"/>
</dbReference>
<evidence type="ECO:0000256" key="1">
    <source>
        <dbReference type="ARBA" id="ARBA00004651"/>
    </source>
</evidence>
<evidence type="ECO:0000256" key="5">
    <source>
        <dbReference type="ARBA" id="ARBA00022692"/>
    </source>
</evidence>
<dbReference type="InterPro" id="IPR037294">
    <property type="entry name" value="ABC_BtuC-like"/>
</dbReference>
<evidence type="ECO:0000256" key="4">
    <source>
        <dbReference type="ARBA" id="ARBA00022475"/>
    </source>
</evidence>
<dbReference type="CDD" id="cd06550">
    <property type="entry name" value="TM_ABC_iron-siderophores_like"/>
    <property type="match status" value="1"/>
</dbReference>
<keyword evidence="10" id="KW-1185">Reference proteome</keyword>
<dbReference type="EMBL" id="AAWL01000008">
    <property type="protein sequence ID" value="EAX47632.1"/>
    <property type="molecule type" value="Genomic_DNA"/>
</dbReference>
<keyword evidence="5 8" id="KW-0812">Transmembrane</keyword>
<evidence type="ECO:0000256" key="2">
    <source>
        <dbReference type="ARBA" id="ARBA00007935"/>
    </source>
</evidence>
<organism evidence="9 10">
    <name type="scientific">Thermosinus carboxydivorans Nor1</name>
    <dbReference type="NCBI Taxonomy" id="401526"/>
    <lineage>
        <taxon>Bacteria</taxon>
        <taxon>Bacillati</taxon>
        <taxon>Bacillota</taxon>
        <taxon>Negativicutes</taxon>
        <taxon>Selenomonadales</taxon>
        <taxon>Sporomusaceae</taxon>
        <taxon>Thermosinus</taxon>
    </lineage>
</organism>
<feature type="transmembrane region" description="Helical" evidence="8">
    <location>
        <begin position="218"/>
        <end position="245"/>
    </location>
</feature>
<dbReference type="Proteomes" id="UP000005139">
    <property type="component" value="Unassembled WGS sequence"/>
</dbReference>
<dbReference type="PANTHER" id="PTHR30472:SF25">
    <property type="entry name" value="ABC TRANSPORTER PERMEASE PROTEIN MJ0876-RELATED"/>
    <property type="match status" value="1"/>
</dbReference>
<dbReference type="FunFam" id="1.10.3470.10:FF:000001">
    <property type="entry name" value="Vitamin B12 ABC transporter permease BtuC"/>
    <property type="match status" value="1"/>
</dbReference>